<evidence type="ECO:0000313" key="2">
    <source>
        <dbReference type="EMBL" id="MBY8825068.1"/>
    </source>
</evidence>
<name>A0ABS7PUN6_9SPHN</name>
<feature type="signal peptide" evidence="1">
    <location>
        <begin position="1"/>
        <end position="19"/>
    </location>
</feature>
<dbReference type="RefSeq" id="WP_222992173.1">
    <property type="nucleotide sequence ID" value="NZ_JAINVV010000011.1"/>
</dbReference>
<evidence type="ECO:0000256" key="1">
    <source>
        <dbReference type="SAM" id="SignalP"/>
    </source>
</evidence>
<gene>
    <name evidence="2" type="ORF">K7G82_22380</name>
</gene>
<keyword evidence="1" id="KW-0732">Signal</keyword>
<keyword evidence="3" id="KW-1185">Reference proteome</keyword>
<feature type="chain" id="PRO_5047371647" evidence="1">
    <location>
        <begin position="20"/>
        <end position="151"/>
    </location>
</feature>
<dbReference type="EMBL" id="JAINVV010000011">
    <property type="protein sequence ID" value="MBY8825068.1"/>
    <property type="molecule type" value="Genomic_DNA"/>
</dbReference>
<comment type="caution">
    <text evidence="2">The sequence shown here is derived from an EMBL/GenBank/DDBJ whole genome shotgun (WGS) entry which is preliminary data.</text>
</comment>
<sequence length="151" mass="15697">MNDLMRLALAAAFAAPAVAAAQPATPIAMRCAPERNAEAAARGEAPNLHGNWDFLMDVGGTPSFGLLSIGLIDGGYGGSLTPVRTAPVVLRGITVTGDAIRMVVASREGDVLFDGRLSAKGDRMCGTVTYHNGQSFPMAAQKRPSAYQPQP</sequence>
<reference evidence="2 3" key="1">
    <citation type="submission" date="2021-08" db="EMBL/GenBank/DDBJ databases">
        <authorList>
            <person name="Tuo L."/>
        </authorList>
    </citation>
    <scope>NUCLEOTIDE SEQUENCE [LARGE SCALE GENOMIC DNA]</scope>
    <source>
        <strain evidence="2 3">JCM 31229</strain>
    </source>
</reference>
<accession>A0ABS7PUN6</accession>
<protein>
    <submittedName>
        <fullName evidence="2">Uncharacterized protein</fullName>
    </submittedName>
</protein>
<evidence type="ECO:0000313" key="3">
    <source>
        <dbReference type="Proteomes" id="UP000706039"/>
    </source>
</evidence>
<organism evidence="2 3">
    <name type="scientific">Sphingomonas colocasiae</name>
    <dbReference type="NCBI Taxonomy" id="1848973"/>
    <lineage>
        <taxon>Bacteria</taxon>
        <taxon>Pseudomonadati</taxon>
        <taxon>Pseudomonadota</taxon>
        <taxon>Alphaproteobacteria</taxon>
        <taxon>Sphingomonadales</taxon>
        <taxon>Sphingomonadaceae</taxon>
        <taxon>Sphingomonas</taxon>
    </lineage>
</organism>
<dbReference type="Proteomes" id="UP000706039">
    <property type="component" value="Unassembled WGS sequence"/>
</dbReference>
<proteinExistence type="predicted"/>